<dbReference type="InterPro" id="IPR052021">
    <property type="entry name" value="Type-I_RS_S_subunit"/>
</dbReference>
<name>A0ABZ1GLE5_9ACTN</name>
<evidence type="ECO:0000313" key="4">
    <source>
        <dbReference type="Proteomes" id="UP001335325"/>
    </source>
</evidence>
<dbReference type="EMBL" id="CP109134">
    <property type="protein sequence ID" value="WSD06258.1"/>
    <property type="molecule type" value="Genomic_DNA"/>
</dbReference>
<reference evidence="3 4" key="1">
    <citation type="submission" date="2022-10" db="EMBL/GenBank/DDBJ databases">
        <title>The complete genomes of actinobacterial strains from the NBC collection.</title>
        <authorList>
            <person name="Joergensen T.S."/>
            <person name="Alvarez Arevalo M."/>
            <person name="Sterndorff E.B."/>
            <person name="Faurdal D."/>
            <person name="Vuksanovic O."/>
            <person name="Mourched A.-S."/>
            <person name="Charusanti P."/>
            <person name="Shaw S."/>
            <person name="Blin K."/>
            <person name="Weber T."/>
        </authorList>
    </citation>
    <scope>NUCLEOTIDE SEQUENCE [LARGE SCALE GENOMIC DNA]</scope>
    <source>
        <strain evidence="3 4">NBC 01753</strain>
    </source>
</reference>
<proteinExistence type="predicted"/>
<evidence type="ECO:0000256" key="1">
    <source>
        <dbReference type="ARBA" id="ARBA00022747"/>
    </source>
</evidence>
<gene>
    <name evidence="3" type="ORF">OIE73_11045</name>
</gene>
<evidence type="ECO:0008006" key="5">
    <source>
        <dbReference type="Google" id="ProtNLM"/>
    </source>
</evidence>
<dbReference type="PANTHER" id="PTHR30408:SF12">
    <property type="entry name" value="TYPE I RESTRICTION ENZYME MJAVIII SPECIFICITY SUBUNIT"/>
    <property type="match status" value="1"/>
</dbReference>
<dbReference type="Proteomes" id="UP001335325">
    <property type="component" value="Chromosome"/>
</dbReference>
<dbReference type="GeneID" id="91543113"/>
<dbReference type="InterPro" id="IPR044946">
    <property type="entry name" value="Restrct_endonuc_typeI_TRD_sf"/>
</dbReference>
<keyword evidence="4" id="KW-1185">Reference proteome</keyword>
<protein>
    <recommendedName>
        <fullName evidence="5">Restriction endonuclease subunit S</fullName>
    </recommendedName>
</protein>
<dbReference type="Gene3D" id="3.90.220.20">
    <property type="entry name" value="DNA methylase specificity domains"/>
    <property type="match status" value="2"/>
</dbReference>
<dbReference type="SUPFAM" id="SSF116734">
    <property type="entry name" value="DNA methylase specificity domain"/>
    <property type="match status" value="2"/>
</dbReference>
<keyword evidence="2" id="KW-0238">DNA-binding</keyword>
<sequence length="417" mass="45776">MTRESLEHRLQRLPGGWGVGRLGDLPAVQFIGYGITRPGAHTEDGVPMIRAADIQEGRLRGDEPRRIDHRVHETNLRSRLEIGDLLVVLVGRVGETAVVGAEFHHWNASRTVAVVRANEPDEAAWLNLWLGSPAVRAWCERQATGSTLHRTLSLTALRKLPVPIPPAGLRAPLLRAVRLLEEKTATNTRIARCAMDLGEAHFAREPRDGTSWPERPLASLVHLTAGTAPRPRPDDEGAHAERGTAFVAPADILQSESPHLYATERRLPPGKEGRVCAPGSLLVASREDGVRTVMNQVPAAIGRNVLALETESVSDAYWLLYELCSRSAELAATAQGSAGRELNRRAFAATTVRWPPQEVREQFVRLAGSLHERARTARRENEKLRDLRERILDGFLSGTFPGKTADPLEDLTSGGAR</sequence>
<evidence type="ECO:0000313" key="3">
    <source>
        <dbReference type="EMBL" id="WSD06258.1"/>
    </source>
</evidence>
<dbReference type="RefSeq" id="WP_326752412.1">
    <property type="nucleotide sequence ID" value="NZ_CP109134.1"/>
</dbReference>
<keyword evidence="1" id="KW-0680">Restriction system</keyword>
<organism evidence="3 4">
    <name type="scientific">Streptomyces hirsutus</name>
    <dbReference type="NCBI Taxonomy" id="35620"/>
    <lineage>
        <taxon>Bacteria</taxon>
        <taxon>Bacillati</taxon>
        <taxon>Actinomycetota</taxon>
        <taxon>Actinomycetes</taxon>
        <taxon>Kitasatosporales</taxon>
        <taxon>Streptomycetaceae</taxon>
        <taxon>Streptomyces</taxon>
    </lineage>
</organism>
<accession>A0ABZ1GLE5</accession>
<evidence type="ECO:0000256" key="2">
    <source>
        <dbReference type="ARBA" id="ARBA00023125"/>
    </source>
</evidence>
<dbReference type="PANTHER" id="PTHR30408">
    <property type="entry name" value="TYPE-1 RESTRICTION ENZYME ECOKI SPECIFICITY PROTEIN"/>
    <property type="match status" value="1"/>
</dbReference>